<sequence length="286" mass="27976">MVRSRFGLGARTSLDAPGPVGEPHVSDADADAGDGGDGGRAAVTGGLAGTALLAGIVLLGGCVQWLTGMGFALVAVPALVLVLGPAEGVVLANCAAGAISVVGLANGWRRVRLKAMVPLCVAAVCTVPAGTWVARRLCEPALLACMGVLVTVAVLLVMCGARVAALRGGGGAVVAGGAGGFMNSAAGVGGPPVSLYALNAGWSVREFVPNAQFYSVIVNAVSVASNGVPRLSPPLWALASAALAAGALIGRTLAEHVPEKRARLLVLLLALAGGSITLGKGVAGLA</sequence>
<feature type="transmembrane region" description="Helical" evidence="8">
    <location>
        <begin position="41"/>
        <end position="59"/>
    </location>
</feature>
<keyword evidence="11" id="KW-1185">Reference proteome</keyword>
<evidence type="ECO:0000256" key="8">
    <source>
        <dbReference type="RuleBase" id="RU363041"/>
    </source>
</evidence>
<feature type="transmembrane region" description="Helical" evidence="8">
    <location>
        <begin position="173"/>
        <end position="198"/>
    </location>
</feature>
<evidence type="ECO:0000256" key="9">
    <source>
        <dbReference type="SAM" id="MobiDB-lite"/>
    </source>
</evidence>
<keyword evidence="3" id="KW-0813">Transport</keyword>
<evidence type="ECO:0000256" key="2">
    <source>
        <dbReference type="ARBA" id="ARBA00009142"/>
    </source>
</evidence>
<evidence type="ECO:0000256" key="7">
    <source>
        <dbReference type="ARBA" id="ARBA00023136"/>
    </source>
</evidence>
<comment type="similarity">
    <text evidence="2 8">Belongs to the 4-toluene sulfonate uptake permease (TSUP) (TC 2.A.102) family.</text>
</comment>
<feature type="transmembrane region" description="Helical" evidence="8">
    <location>
        <begin position="90"/>
        <end position="108"/>
    </location>
</feature>
<evidence type="ECO:0000256" key="3">
    <source>
        <dbReference type="ARBA" id="ARBA00022448"/>
    </source>
</evidence>
<feature type="region of interest" description="Disordered" evidence="9">
    <location>
        <begin position="13"/>
        <end position="37"/>
    </location>
</feature>
<dbReference type="AlphaFoldDB" id="A0A505DL92"/>
<evidence type="ECO:0000313" key="11">
    <source>
        <dbReference type="Proteomes" id="UP000317378"/>
    </source>
</evidence>
<dbReference type="PANTHER" id="PTHR30269:SF37">
    <property type="entry name" value="MEMBRANE TRANSPORTER PROTEIN"/>
    <property type="match status" value="1"/>
</dbReference>
<dbReference type="Proteomes" id="UP000317378">
    <property type="component" value="Unassembled WGS sequence"/>
</dbReference>
<evidence type="ECO:0000256" key="6">
    <source>
        <dbReference type="ARBA" id="ARBA00022989"/>
    </source>
</evidence>
<dbReference type="EMBL" id="VCHX02000129">
    <property type="protein sequence ID" value="TPQ20986.1"/>
    <property type="molecule type" value="Genomic_DNA"/>
</dbReference>
<evidence type="ECO:0000256" key="4">
    <source>
        <dbReference type="ARBA" id="ARBA00022475"/>
    </source>
</evidence>
<dbReference type="Pfam" id="PF01925">
    <property type="entry name" value="TauE"/>
    <property type="match status" value="1"/>
</dbReference>
<keyword evidence="4 8" id="KW-1003">Cell membrane</keyword>
<evidence type="ECO:0000256" key="5">
    <source>
        <dbReference type="ARBA" id="ARBA00022692"/>
    </source>
</evidence>
<keyword evidence="5 8" id="KW-0812">Transmembrane</keyword>
<dbReference type="InterPro" id="IPR052017">
    <property type="entry name" value="TSUP"/>
</dbReference>
<evidence type="ECO:0000256" key="1">
    <source>
        <dbReference type="ARBA" id="ARBA00004651"/>
    </source>
</evidence>
<feature type="transmembrane region" description="Helical" evidence="8">
    <location>
        <begin position="66"/>
        <end position="84"/>
    </location>
</feature>
<dbReference type="PANTHER" id="PTHR30269">
    <property type="entry name" value="TRANSMEMBRANE PROTEIN YFCA"/>
    <property type="match status" value="1"/>
</dbReference>
<keyword evidence="6 8" id="KW-1133">Transmembrane helix</keyword>
<feature type="transmembrane region" description="Helical" evidence="8">
    <location>
        <begin position="265"/>
        <end position="283"/>
    </location>
</feature>
<protein>
    <recommendedName>
        <fullName evidence="8">Probable membrane transporter protein</fullName>
    </recommendedName>
</protein>
<feature type="transmembrane region" description="Helical" evidence="8">
    <location>
        <begin position="115"/>
        <end position="134"/>
    </location>
</feature>
<accession>A0A505DL92</accession>
<evidence type="ECO:0000313" key="10">
    <source>
        <dbReference type="EMBL" id="TPQ20986.1"/>
    </source>
</evidence>
<comment type="caution">
    <text evidence="10">The sequence shown here is derived from an EMBL/GenBank/DDBJ whole genome shotgun (WGS) entry which is preliminary data.</text>
</comment>
<comment type="subcellular location">
    <subcellularLocation>
        <location evidence="1 8">Cell membrane</location>
        <topology evidence="1 8">Multi-pass membrane protein</topology>
    </subcellularLocation>
</comment>
<dbReference type="GO" id="GO:0005886">
    <property type="term" value="C:plasma membrane"/>
    <property type="evidence" value="ECO:0007669"/>
    <property type="project" value="UniProtKB-SubCell"/>
</dbReference>
<keyword evidence="7 8" id="KW-0472">Membrane</keyword>
<proteinExistence type="inferred from homology"/>
<reference evidence="10 11" key="1">
    <citation type="submission" date="2019-06" db="EMBL/GenBank/DDBJ databases">
        <title>Streptomyces sporangiiformans sp. nov., a novel actinomycete isolated from soil in Mount Song.</title>
        <authorList>
            <person name="Han L."/>
        </authorList>
    </citation>
    <scope>NUCLEOTIDE SEQUENCE [LARGE SCALE GENOMIC DNA]</scope>
    <source>
        <strain evidence="10 11">NEAU-SSA 1</strain>
    </source>
</reference>
<feature type="transmembrane region" description="Helical" evidence="8">
    <location>
        <begin position="235"/>
        <end position="253"/>
    </location>
</feature>
<dbReference type="OrthoDB" id="3872971at2"/>
<organism evidence="10 11">
    <name type="scientific">Streptomyces sporangiiformans</name>
    <dbReference type="NCBI Taxonomy" id="2315329"/>
    <lineage>
        <taxon>Bacteria</taxon>
        <taxon>Bacillati</taxon>
        <taxon>Actinomycetota</taxon>
        <taxon>Actinomycetes</taxon>
        <taxon>Kitasatosporales</taxon>
        <taxon>Streptomycetaceae</taxon>
        <taxon>Streptomyces</taxon>
    </lineage>
</organism>
<gene>
    <name evidence="10" type="ORF">FGD71_018660</name>
</gene>
<feature type="transmembrane region" description="Helical" evidence="8">
    <location>
        <begin position="140"/>
        <end position="161"/>
    </location>
</feature>
<dbReference type="InterPro" id="IPR002781">
    <property type="entry name" value="TM_pro_TauE-like"/>
</dbReference>
<name>A0A505DL92_9ACTN</name>